<proteinExistence type="predicted"/>
<dbReference type="OrthoDB" id="3406034at2"/>
<keyword evidence="4" id="KW-1185">Reference proteome</keyword>
<gene>
    <name evidence="3" type="ORF">D2L64_18675</name>
</gene>
<feature type="compositionally biased region" description="Low complexity" evidence="1">
    <location>
        <begin position="122"/>
        <end position="179"/>
    </location>
</feature>
<comment type="caution">
    <text evidence="3">The sequence shown here is derived from an EMBL/GenBank/DDBJ whole genome shotgun (WGS) entry which is preliminary data.</text>
</comment>
<name>A0A418MS15_9ACTN</name>
<protein>
    <submittedName>
        <fullName evidence="3">Uncharacterized protein</fullName>
    </submittedName>
</protein>
<feature type="region of interest" description="Disordered" evidence="1">
    <location>
        <begin position="103"/>
        <end position="202"/>
    </location>
</feature>
<evidence type="ECO:0000313" key="4">
    <source>
        <dbReference type="Proteomes" id="UP000283832"/>
    </source>
</evidence>
<dbReference type="Proteomes" id="UP000283832">
    <property type="component" value="Unassembled WGS sequence"/>
</dbReference>
<feature type="transmembrane region" description="Helical" evidence="2">
    <location>
        <begin position="206"/>
        <end position="228"/>
    </location>
</feature>
<keyword evidence="2" id="KW-0812">Transmembrane</keyword>
<evidence type="ECO:0000256" key="1">
    <source>
        <dbReference type="SAM" id="MobiDB-lite"/>
    </source>
</evidence>
<keyword evidence="2" id="KW-0472">Membrane</keyword>
<accession>A0A418MS15</accession>
<dbReference type="AlphaFoldDB" id="A0A418MS15"/>
<keyword evidence="2" id="KW-1133">Transmembrane helix</keyword>
<organism evidence="3 4">
    <name type="scientific">Micromonospora radicis</name>
    <dbReference type="NCBI Taxonomy" id="1894971"/>
    <lineage>
        <taxon>Bacteria</taxon>
        <taxon>Bacillati</taxon>
        <taxon>Actinomycetota</taxon>
        <taxon>Actinomycetes</taxon>
        <taxon>Micromonosporales</taxon>
        <taxon>Micromonosporaceae</taxon>
        <taxon>Micromonospora</taxon>
    </lineage>
</organism>
<evidence type="ECO:0000256" key="2">
    <source>
        <dbReference type="SAM" id="Phobius"/>
    </source>
</evidence>
<dbReference type="RefSeq" id="WP_119578282.1">
    <property type="nucleotide sequence ID" value="NZ_QXEC01000018.1"/>
</dbReference>
<dbReference type="EMBL" id="QXEC01000018">
    <property type="protein sequence ID" value="RIV36765.1"/>
    <property type="molecule type" value="Genomic_DNA"/>
</dbReference>
<reference evidence="3 4" key="1">
    <citation type="submission" date="2018-08" db="EMBL/GenBank/DDBJ databases">
        <title>Jishengella sp. nov., isolated from a root of Azadirachta indica A. Juss. var. siamensis Valenton.</title>
        <authorList>
            <person name="Kuncharoen N."/>
            <person name="Tanasupawat S."/>
            <person name="Kudo T."/>
            <person name="Ohkuma M."/>
        </authorList>
    </citation>
    <scope>NUCLEOTIDE SEQUENCE [LARGE SCALE GENOMIC DNA]</scope>
    <source>
        <strain evidence="3 4">AZ1-13</strain>
    </source>
</reference>
<evidence type="ECO:0000313" key="3">
    <source>
        <dbReference type="EMBL" id="RIV36765.1"/>
    </source>
</evidence>
<sequence length="427" mass="44051">MQPDGPYRYTHLLGGSPVGKAWAALDQQGRLVTVAVLDATVAAAPGWREAFAGTANNLAQAPGGTPFTYADFAAAAPWVAYSAEAGPAAEKLFQALGVEYAPAPTSSPPASGMPVSPASGLPVSGPPGTASGPPSTGSPDAVPATPTSAAPSPISGAPASPGTGWQPSPVSAAPQSPRPYAAPEDPFSSQTPRIVPSTPRRRRPPLWIGAGAAVVAVAIVGGVAVWALSGGDDEPSAAPNGVATVAPPALPTAPPQSPGVEPPTPGAWPTQWPKFTELDEVRTLSDLEGLGFPVKVPVGWQCTPAARADGYVRYTCGNSATGQQLTGGELIVRDCPEPCNAQWQNAMRAVEEAWGAQWIRSGEYASYAEQIIEVDGEQRHGLVVVAYFRSGEASVVNRQVVIRMTAPVPEAYQLRRFAGYIRDVVVF</sequence>